<protein>
    <submittedName>
        <fullName evidence="1">DUF5134 domain-containing protein</fullName>
    </submittedName>
</protein>
<evidence type="ECO:0000313" key="2">
    <source>
        <dbReference type="Proteomes" id="UP000295217"/>
    </source>
</evidence>
<dbReference type="Proteomes" id="UP000295217">
    <property type="component" value="Unassembled WGS sequence"/>
</dbReference>
<dbReference type="RefSeq" id="WP_132105116.1">
    <property type="nucleotide sequence ID" value="NZ_SMLB01000034.1"/>
</dbReference>
<gene>
    <name evidence="1" type="ORF">E1262_20770</name>
</gene>
<comment type="caution">
    <text evidence="1">The sequence shown here is derived from an EMBL/GenBank/DDBJ whole genome shotgun (WGS) entry which is preliminary data.</text>
</comment>
<accession>A0A4R5A4T8</accession>
<reference evidence="1 2" key="1">
    <citation type="submission" date="2019-02" db="EMBL/GenBank/DDBJ databases">
        <title>Draft genome sequences of novel Actinobacteria.</title>
        <authorList>
            <person name="Sahin N."/>
            <person name="Ay H."/>
            <person name="Saygin H."/>
        </authorList>
    </citation>
    <scope>NUCLEOTIDE SEQUENCE [LARGE SCALE GENOMIC DNA]</scope>
    <source>
        <strain evidence="1 2">8K307</strain>
    </source>
</reference>
<dbReference type="InterPro" id="IPR033458">
    <property type="entry name" value="DUF5134"/>
</dbReference>
<evidence type="ECO:0000313" key="1">
    <source>
        <dbReference type="EMBL" id="TDD66911.1"/>
    </source>
</evidence>
<dbReference type="Pfam" id="PF17197">
    <property type="entry name" value="DUF5134"/>
    <property type="match status" value="1"/>
</dbReference>
<dbReference type="OrthoDB" id="5187877at2"/>
<proteinExistence type="predicted"/>
<sequence length="274" mass="27417">MSPIEMTRTVAVVVFLAVALYSAARFTWSVTRRSTRPRISAADVPDLSHALMGAAMALMVSPAGPAVPEPLGIAAFTALAAWFAARLRHDGVLSRAALPALTDGRHAAGCCTPSRLGGLGHRDGETAGHGGYHLHHFVGCAAMVVMYLTGHRALSTASATTAALAGSGPAPSDAAALDAHGALGAHAALPPLAALCWLFGLYFLVAATSLGFRVGESAVQLTHHTASGFPPAAAAAASAAAPAPAARLLTSPAGACALEVALSAGMAVVFFSGL</sequence>
<name>A0A4R5A4T8_9ACTN</name>
<keyword evidence="2" id="KW-1185">Reference proteome</keyword>
<dbReference type="AlphaFoldDB" id="A0A4R5A4T8"/>
<dbReference type="EMBL" id="SMLB01000034">
    <property type="protein sequence ID" value="TDD66911.1"/>
    <property type="molecule type" value="Genomic_DNA"/>
</dbReference>
<organism evidence="1 2">
    <name type="scientific">Jiangella aurantiaca</name>
    <dbReference type="NCBI Taxonomy" id="2530373"/>
    <lineage>
        <taxon>Bacteria</taxon>
        <taxon>Bacillati</taxon>
        <taxon>Actinomycetota</taxon>
        <taxon>Actinomycetes</taxon>
        <taxon>Jiangellales</taxon>
        <taxon>Jiangellaceae</taxon>
        <taxon>Jiangella</taxon>
    </lineage>
</organism>